<dbReference type="PANTHER" id="PTHR37825:SF1">
    <property type="entry name" value="TRNA(MET) CYTIDINE ACETATE LIGASE"/>
    <property type="match status" value="1"/>
</dbReference>
<dbReference type="GO" id="GO:0000049">
    <property type="term" value="F:tRNA binding"/>
    <property type="evidence" value="ECO:0007669"/>
    <property type="project" value="UniProtKB-KW"/>
</dbReference>
<dbReference type="EC" id="6.3.4.-" evidence="2"/>
<dbReference type="PANTHER" id="PTHR37825">
    <property type="entry name" value="TRNA(MET) CYTIDINE ACETATE LIGASE"/>
    <property type="match status" value="1"/>
</dbReference>
<comment type="caution">
    <text evidence="2">Lacks conserved residue(s) required for the propagation of feature annotation.</text>
</comment>
<keyword evidence="2" id="KW-0067">ATP-binding</keyword>
<evidence type="ECO:0000313" key="4">
    <source>
        <dbReference type="Proteomes" id="UP000095546"/>
    </source>
</evidence>
<dbReference type="eggNOG" id="COG1323">
    <property type="taxonomic scope" value="Bacteria"/>
</dbReference>
<comment type="similarity">
    <text evidence="2">Belongs to the TmcAL family.</text>
</comment>
<dbReference type="InterPro" id="IPR014729">
    <property type="entry name" value="Rossmann-like_a/b/a_fold"/>
</dbReference>
<keyword evidence="2" id="KW-0694">RNA-binding</keyword>
<keyword evidence="4" id="KW-1185">Reference proteome</keyword>
<comment type="function">
    <text evidence="2">Catalyzes the formation of N(4)-acetylcytidine (ac(4)C) at the wobble position of elongator tRNA(Met), using acetate and ATP as substrates. First activates an acetate ion to form acetyladenylate (Ac-AMP) and then transfers the acetyl group to tRNA to form ac(4)C34.</text>
</comment>
<reference evidence="3 4" key="1">
    <citation type="submission" date="2015-09" db="EMBL/GenBank/DDBJ databases">
        <authorList>
            <consortium name="Pathogen Informatics"/>
        </authorList>
    </citation>
    <scope>NUCLEOTIDE SEQUENCE [LARGE SCALE GENOMIC DNA]</scope>
    <source>
        <strain evidence="3 4">2789STDY5608828</strain>
    </source>
</reference>
<keyword evidence="2" id="KW-0547">Nucleotide-binding</keyword>
<keyword evidence="1 2" id="KW-0819">tRNA processing</keyword>
<proteinExistence type="inferred from homology"/>
<keyword evidence="2" id="KW-0436">Ligase</keyword>
<dbReference type="EMBL" id="CYYU01000001">
    <property type="protein sequence ID" value="CUN45045.1"/>
    <property type="molecule type" value="Genomic_DNA"/>
</dbReference>
<sequence length="423" mass="45718">MHVIGIIAEYNPFHQGHAYQLRAIRESVRSRFDDDAAIIAVMSGSFTQRGEAAIFDKWQRADLAVRGGCQLVLELPFLFACRSAQDFARGGVRLLQGLGCVETLSFGAECPELTPLMTAARAIDAPETQAKLHEALRAGASYAKALTAILAQESGLAADLLRQPNNILAIEYLRALQRYAPGIEPLLVARRGAGYHAPSLGHFASASAIRRELAKAQPDFAALEESLPEATYAAIRQACPAEIASTERLFAPLLARLLTMQEGELKAVFGLQEGLANRLLAKSAQSRSLAGLLAKMVTSRYPASRISRIIPHLLLGSTEHAARTADETGPLYARVLAFDETGRELLHEIKKRSTLPLITKVSAALNSRQRLEGCLTPLQAMLALDTKATELRALALPAEAPLASLKQSDFTSSPHFLTNASHT</sequence>
<feature type="binding site" evidence="2">
    <location>
        <position position="190"/>
    </location>
    <ligand>
        <name>ATP</name>
        <dbReference type="ChEBI" id="CHEBI:30616"/>
    </ligand>
</feature>
<dbReference type="Gene3D" id="3.40.50.620">
    <property type="entry name" value="HUPs"/>
    <property type="match status" value="1"/>
</dbReference>
<dbReference type="InterPro" id="IPR008513">
    <property type="entry name" value="tRNA(Met)_cyd_acetate_ligase"/>
</dbReference>
<organism evidence="3 4">
    <name type="scientific">Mitsuokella jalaludinii</name>
    <dbReference type="NCBI Taxonomy" id="187979"/>
    <lineage>
        <taxon>Bacteria</taxon>
        <taxon>Bacillati</taxon>
        <taxon>Bacillota</taxon>
        <taxon>Negativicutes</taxon>
        <taxon>Selenomonadales</taxon>
        <taxon>Selenomonadaceae</taxon>
        <taxon>Mitsuokella</taxon>
    </lineage>
</organism>
<evidence type="ECO:0000256" key="2">
    <source>
        <dbReference type="HAMAP-Rule" id="MF_01539"/>
    </source>
</evidence>
<accession>A0A173X3B6</accession>
<dbReference type="RefSeq" id="WP_055160246.1">
    <property type="nucleotide sequence ID" value="NZ_CABIWZ010000001.1"/>
</dbReference>
<evidence type="ECO:0000256" key="1">
    <source>
        <dbReference type="ARBA" id="ARBA00022694"/>
    </source>
</evidence>
<dbReference type="STRING" id="187979.ERS852385_00487"/>
<dbReference type="GO" id="GO:0006400">
    <property type="term" value="P:tRNA modification"/>
    <property type="evidence" value="ECO:0007669"/>
    <property type="project" value="UniProtKB-UniRule"/>
</dbReference>
<dbReference type="SUPFAM" id="SSF52374">
    <property type="entry name" value="Nucleotidylyl transferase"/>
    <property type="match status" value="1"/>
</dbReference>
<feature type="binding site" evidence="2">
    <location>
        <begin position="7"/>
        <end position="20"/>
    </location>
    <ligand>
        <name>ATP</name>
        <dbReference type="ChEBI" id="CHEBI:30616"/>
    </ligand>
</feature>
<dbReference type="HAMAP" id="MF_01539">
    <property type="entry name" value="TmcAL"/>
    <property type="match status" value="1"/>
</dbReference>
<dbReference type="GO" id="GO:0005737">
    <property type="term" value="C:cytoplasm"/>
    <property type="evidence" value="ECO:0007669"/>
    <property type="project" value="UniProtKB-SubCell"/>
</dbReference>
<feature type="binding site" evidence="2">
    <location>
        <position position="107"/>
    </location>
    <ligand>
        <name>ATP</name>
        <dbReference type="ChEBI" id="CHEBI:30616"/>
    </ligand>
</feature>
<dbReference type="GO" id="GO:0005524">
    <property type="term" value="F:ATP binding"/>
    <property type="evidence" value="ECO:0007669"/>
    <property type="project" value="UniProtKB-KW"/>
</dbReference>
<comment type="catalytic activity">
    <reaction evidence="2">
        <text>cytidine(34) in elongator tRNA(Met) + acetate + ATP = N(4)-acetylcytidine(34) in elongator tRNA(Met) + AMP + diphosphate</text>
        <dbReference type="Rhea" id="RHEA:58144"/>
        <dbReference type="Rhea" id="RHEA-COMP:10693"/>
        <dbReference type="Rhea" id="RHEA-COMP:10694"/>
        <dbReference type="ChEBI" id="CHEBI:30089"/>
        <dbReference type="ChEBI" id="CHEBI:30616"/>
        <dbReference type="ChEBI" id="CHEBI:33019"/>
        <dbReference type="ChEBI" id="CHEBI:74900"/>
        <dbReference type="ChEBI" id="CHEBI:82748"/>
        <dbReference type="ChEBI" id="CHEBI:456215"/>
    </reaction>
</comment>
<dbReference type="Proteomes" id="UP000095546">
    <property type="component" value="Unassembled WGS sequence"/>
</dbReference>
<name>A0A173X3B6_9FIRM</name>
<protein>
    <recommendedName>
        <fullName evidence="2">tRNA(Met) cytidine acetate ligase</fullName>
        <ecNumber evidence="2">6.3.4.-</ecNumber>
    </recommendedName>
</protein>
<dbReference type="GO" id="GO:0016879">
    <property type="term" value="F:ligase activity, forming carbon-nitrogen bonds"/>
    <property type="evidence" value="ECO:0007669"/>
    <property type="project" value="UniProtKB-UniRule"/>
</dbReference>
<dbReference type="Pfam" id="PF05636">
    <property type="entry name" value="HIGH_NTase1"/>
    <property type="match status" value="1"/>
</dbReference>
<feature type="binding site" evidence="2">
    <location>
        <position position="165"/>
    </location>
    <ligand>
        <name>ATP</name>
        <dbReference type="ChEBI" id="CHEBI:30616"/>
    </ligand>
</feature>
<comment type="subcellular location">
    <subcellularLocation>
        <location evidence="2">Cytoplasm</location>
    </subcellularLocation>
</comment>
<dbReference type="AlphaFoldDB" id="A0A173X3B6"/>
<keyword evidence="2" id="KW-0820">tRNA-binding</keyword>
<dbReference type="OrthoDB" id="9769796at2"/>
<keyword evidence="2" id="KW-0963">Cytoplasm</keyword>
<evidence type="ECO:0000313" key="3">
    <source>
        <dbReference type="EMBL" id="CUN45045.1"/>
    </source>
</evidence>
<gene>
    <name evidence="2" type="primary">tmcAL</name>
    <name evidence="3" type="ORF">ERS852385_00487</name>
</gene>